<feature type="signal peptide" evidence="1">
    <location>
        <begin position="1"/>
        <end position="20"/>
    </location>
</feature>
<dbReference type="RefSeq" id="WP_091370790.1">
    <property type="nucleotide sequence ID" value="NZ_LT629740.1"/>
</dbReference>
<evidence type="ECO:0000256" key="1">
    <source>
        <dbReference type="SAM" id="SignalP"/>
    </source>
</evidence>
<dbReference type="AlphaFoldDB" id="A0A1H1TMA7"/>
<proteinExistence type="predicted"/>
<keyword evidence="3" id="KW-1185">Reference proteome</keyword>
<organism evidence="2 3">
    <name type="scientific">Mucilaginibacter mallensis</name>
    <dbReference type="NCBI Taxonomy" id="652787"/>
    <lineage>
        <taxon>Bacteria</taxon>
        <taxon>Pseudomonadati</taxon>
        <taxon>Bacteroidota</taxon>
        <taxon>Sphingobacteriia</taxon>
        <taxon>Sphingobacteriales</taxon>
        <taxon>Sphingobacteriaceae</taxon>
        <taxon>Mucilaginibacter</taxon>
    </lineage>
</organism>
<accession>A0A1H1TMA7</accession>
<dbReference type="Proteomes" id="UP000199679">
    <property type="component" value="Chromosome I"/>
</dbReference>
<evidence type="ECO:0000313" key="2">
    <source>
        <dbReference type="EMBL" id="SDS61358.1"/>
    </source>
</evidence>
<evidence type="ECO:0008006" key="4">
    <source>
        <dbReference type="Google" id="ProtNLM"/>
    </source>
</evidence>
<evidence type="ECO:0000313" key="3">
    <source>
        <dbReference type="Proteomes" id="UP000199679"/>
    </source>
</evidence>
<sequence length="326" mass="36718">MKFKLLLSLLFVFASINLFAQAQHSTEIGVETDNDSYLLRGSDRYYTDGIYFYYRHALSTDGNDNLKNKVLGFEFGQKIFNPQAGSVADIYGVDHADLVDRPFATYLYVGSTLNLLYANESNLKLSAQLGIVGPDAFGKQVQDWVHKTFGFYHPSGWEYQIKNDPEINLSAEYNRLLARTTGVDISFSSYGNLGNGFTGAGLGFLLRLGNFNQLFNSVSTQSTASQGNKITPLHKHELFFYYKPLINYVAYDATIQGGLLETHHEAGSQEITLDKEPFIFSNQLGVDFTTNRFTFDVAAIVHTRDTKEMIRSTHQWGAITGMYRFK</sequence>
<dbReference type="EMBL" id="LT629740">
    <property type="protein sequence ID" value="SDS61358.1"/>
    <property type="molecule type" value="Genomic_DNA"/>
</dbReference>
<dbReference type="STRING" id="652787.SAMN05216490_1475"/>
<dbReference type="OrthoDB" id="622552at2"/>
<dbReference type="InterPro" id="IPR037107">
    <property type="entry name" value="Put_OMP_sf"/>
</dbReference>
<dbReference type="InterPro" id="IPR018707">
    <property type="entry name" value="LpxR"/>
</dbReference>
<name>A0A1H1TMA7_MUCMA</name>
<protein>
    <recommendedName>
        <fullName evidence="4">Lipid A deacylase LpxR family protein</fullName>
    </recommendedName>
</protein>
<dbReference type="Pfam" id="PF09982">
    <property type="entry name" value="LpxR"/>
    <property type="match status" value="1"/>
</dbReference>
<dbReference type="Gene3D" id="2.40.128.140">
    <property type="entry name" value="Outer membrane protein"/>
    <property type="match status" value="1"/>
</dbReference>
<keyword evidence="1" id="KW-0732">Signal</keyword>
<gene>
    <name evidence="2" type="ORF">SAMN05216490_1475</name>
</gene>
<reference evidence="2 3" key="1">
    <citation type="submission" date="2016-10" db="EMBL/GenBank/DDBJ databases">
        <authorList>
            <person name="de Groot N.N."/>
        </authorList>
    </citation>
    <scope>NUCLEOTIDE SEQUENCE [LARGE SCALE GENOMIC DNA]</scope>
    <source>
        <strain evidence="2 3">MP1X4</strain>
    </source>
</reference>
<feature type="chain" id="PRO_5009261278" description="Lipid A deacylase LpxR family protein" evidence="1">
    <location>
        <begin position="21"/>
        <end position="326"/>
    </location>
</feature>